<dbReference type="STRING" id="999810.G2YV29"/>
<gene>
    <name evidence="2" type="ORF">BofuT4_P158730.1</name>
</gene>
<evidence type="ECO:0000313" key="3">
    <source>
        <dbReference type="Proteomes" id="UP000008177"/>
    </source>
</evidence>
<dbReference type="OrthoDB" id="5403747at2759"/>
<protein>
    <submittedName>
        <fullName evidence="2">Uncharacterized protein</fullName>
    </submittedName>
</protein>
<dbReference type="EMBL" id="FQ790354">
    <property type="protein sequence ID" value="CCD55477.1"/>
    <property type="molecule type" value="Genomic_DNA"/>
</dbReference>
<feature type="region of interest" description="Disordered" evidence="1">
    <location>
        <begin position="1"/>
        <end position="104"/>
    </location>
</feature>
<reference evidence="3" key="1">
    <citation type="journal article" date="2011" name="PLoS Genet.">
        <title>Genomic analysis of the necrotrophic fungal pathogens Sclerotinia sclerotiorum and Botrytis cinerea.</title>
        <authorList>
            <person name="Amselem J."/>
            <person name="Cuomo C.A."/>
            <person name="van Kan J.A."/>
            <person name="Viaud M."/>
            <person name="Benito E.P."/>
            <person name="Couloux A."/>
            <person name="Coutinho P.M."/>
            <person name="de Vries R.P."/>
            <person name="Dyer P.S."/>
            <person name="Fillinger S."/>
            <person name="Fournier E."/>
            <person name="Gout L."/>
            <person name="Hahn M."/>
            <person name="Kohn L."/>
            <person name="Lapalu N."/>
            <person name="Plummer K.M."/>
            <person name="Pradier J.M."/>
            <person name="Quevillon E."/>
            <person name="Sharon A."/>
            <person name="Simon A."/>
            <person name="ten Have A."/>
            <person name="Tudzynski B."/>
            <person name="Tudzynski P."/>
            <person name="Wincker P."/>
            <person name="Andrew M."/>
            <person name="Anthouard V."/>
            <person name="Beever R.E."/>
            <person name="Beffa R."/>
            <person name="Benoit I."/>
            <person name="Bouzid O."/>
            <person name="Brault B."/>
            <person name="Chen Z."/>
            <person name="Choquer M."/>
            <person name="Collemare J."/>
            <person name="Cotton P."/>
            <person name="Danchin E.G."/>
            <person name="Da Silva C."/>
            <person name="Gautier A."/>
            <person name="Giraud C."/>
            <person name="Giraud T."/>
            <person name="Gonzalez C."/>
            <person name="Grossetete S."/>
            <person name="Guldener U."/>
            <person name="Henrissat B."/>
            <person name="Howlett B.J."/>
            <person name="Kodira C."/>
            <person name="Kretschmer M."/>
            <person name="Lappartient A."/>
            <person name="Leroch M."/>
            <person name="Levis C."/>
            <person name="Mauceli E."/>
            <person name="Neuveglise C."/>
            <person name="Oeser B."/>
            <person name="Pearson M."/>
            <person name="Poulain J."/>
            <person name="Poussereau N."/>
            <person name="Quesneville H."/>
            <person name="Rascle C."/>
            <person name="Schumacher J."/>
            <person name="Segurens B."/>
            <person name="Sexton A."/>
            <person name="Silva E."/>
            <person name="Sirven C."/>
            <person name="Soanes D.M."/>
            <person name="Talbot N.J."/>
            <person name="Templeton M."/>
            <person name="Yandava C."/>
            <person name="Yarden O."/>
            <person name="Zeng Q."/>
            <person name="Rollins J.A."/>
            <person name="Lebrun M.H."/>
            <person name="Dickman M."/>
        </authorList>
    </citation>
    <scope>NUCLEOTIDE SEQUENCE [LARGE SCALE GENOMIC DNA]</scope>
    <source>
        <strain evidence="3">T4</strain>
    </source>
</reference>
<feature type="compositionally biased region" description="Acidic residues" evidence="1">
    <location>
        <begin position="10"/>
        <end position="89"/>
    </location>
</feature>
<evidence type="ECO:0000313" key="2">
    <source>
        <dbReference type="EMBL" id="CCD55477.1"/>
    </source>
</evidence>
<proteinExistence type="predicted"/>
<name>G2YV29_BOTF4</name>
<organism evidence="2 3">
    <name type="scientific">Botryotinia fuckeliana (strain T4)</name>
    <name type="common">Noble rot fungus</name>
    <name type="synonym">Botrytis cinerea</name>
    <dbReference type="NCBI Taxonomy" id="999810"/>
    <lineage>
        <taxon>Eukaryota</taxon>
        <taxon>Fungi</taxon>
        <taxon>Dikarya</taxon>
        <taxon>Ascomycota</taxon>
        <taxon>Pezizomycotina</taxon>
        <taxon>Leotiomycetes</taxon>
        <taxon>Helotiales</taxon>
        <taxon>Sclerotiniaceae</taxon>
        <taxon>Botrytis</taxon>
    </lineage>
</organism>
<dbReference type="HOGENOM" id="CLU_871508_0_0_1"/>
<accession>G2YV29</accession>
<sequence length="322" mass="37124">MSRKRKEPEKIEEEEEVEEVENTEDEDSDKSEEDEEDESDERSEESEEDEEDEEEEEDEEDEEDEEEEGEEESQDDEDGESVEADDEAEDGKKEKGKKRAVKIPPMTDEQIKIANNFDPRGPTAKDAKFFFIIFDCIDIAPDIDWKLVAERAGCSNACMARSRFGQIRSKLRKYYELEAQPLVPKITGMRPPEIYTYPPIPDAEKEILTDPAYDRLVRRKAVRVGNLQNIDPKKPSKFKQNRGQGYILTKNNDTAANLIITANERHDYDSENEFQNKEEFDLNNYQGFDKETNTLTVSDQGSDNEIKEAAPVVLDGLSHNFQ</sequence>
<dbReference type="InParanoid" id="G2YV29"/>
<dbReference type="AlphaFoldDB" id="G2YV29"/>
<dbReference type="Proteomes" id="UP000008177">
    <property type="component" value="Unplaced contigs"/>
</dbReference>
<evidence type="ECO:0000256" key="1">
    <source>
        <dbReference type="SAM" id="MobiDB-lite"/>
    </source>
</evidence>